<proteinExistence type="predicted"/>
<name>A0A6N8IHU4_9ACTN</name>
<evidence type="ECO:0000313" key="2">
    <source>
        <dbReference type="Proteomes" id="UP000468327"/>
    </source>
</evidence>
<comment type="caution">
    <text evidence="1">The sequence shown here is derived from an EMBL/GenBank/DDBJ whole genome shotgun (WGS) entry which is preliminary data.</text>
</comment>
<dbReference type="AlphaFoldDB" id="A0A6N8IHU4"/>
<sequence>MDIANSTFSLVFQPIPDIRRSAFDIEERLDGYLKPFQVYAIPADAPFELPRIASTTESGHSTLTIAAQSAQVQSNFDDNYSKDFEKSLTYSKKKAYELFNTLTDMHGVVVNYVGLSVQLIASADDFGRQPVEFIKDTYLNVESNLALSDASAKLVYEVDEDYYLNIEVKKVVLADPISISIGPNGVDITSKVTPHDDQLSVIIDFNNRLAFNCGRHPTCSLDTIETLYRRVSAFAERGIENFLEKSEVSF</sequence>
<reference evidence="1 2" key="1">
    <citation type="submission" date="2019-11" db="EMBL/GenBank/DDBJ databases">
        <title>Whole genome shotgun sequencing (WGS) data from Adlercreutzia equolifaciens ResAG-91, Eggerthella lenta MRI-F36, MRI-F37, MRI-F40, ResAG-49, ResAG-88, ResAG-121, ResAG-145, and Gordonibacter sp. ResAG-5, ResAG-26, ResAG-43, ResAG-50, ResAG-59.</title>
        <authorList>
            <person name="Stoll D.A."/>
            <person name="Danylec N."/>
            <person name="Franz C.M.A.P."/>
            <person name="Huch M."/>
        </authorList>
    </citation>
    <scope>NUCLEOTIDE SEQUENCE [LARGE SCALE GENOMIC DNA]</scope>
    <source>
        <strain evidence="1 2">ResAG-59</strain>
    </source>
</reference>
<dbReference type="Proteomes" id="UP000468327">
    <property type="component" value="Unassembled WGS sequence"/>
</dbReference>
<organism evidence="1 2">
    <name type="scientific">Gordonibacter urolithinfaciens</name>
    <dbReference type="NCBI Taxonomy" id="1335613"/>
    <lineage>
        <taxon>Bacteria</taxon>
        <taxon>Bacillati</taxon>
        <taxon>Actinomycetota</taxon>
        <taxon>Coriobacteriia</taxon>
        <taxon>Eggerthellales</taxon>
        <taxon>Eggerthellaceae</taxon>
        <taxon>Gordonibacter</taxon>
    </lineage>
</organism>
<gene>
    <name evidence="1" type="ORF">GO738_03345</name>
</gene>
<dbReference type="RefSeq" id="WP_087192250.1">
    <property type="nucleotide sequence ID" value="NZ_DBEZYS010000061.1"/>
</dbReference>
<protein>
    <recommendedName>
        <fullName evidence="3">TIGR04255 family protein</fullName>
    </recommendedName>
</protein>
<accession>A0A6N8IHU4</accession>
<evidence type="ECO:0000313" key="1">
    <source>
        <dbReference type="EMBL" id="MVN14393.1"/>
    </source>
</evidence>
<keyword evidence="2" id="KW-1185">Reference proteome</keyword>
<dbReference type="EMBL" id="WPOC01000003">
    <property type="protein sequence ID" value="MVN14393.1"/>
    <property type="molecule type" value="Genomic_DNA"/>
</dbReference>
<evidence type="ECO:0008006" key="3">
    <source>
        <dbReference type="Google" id="ProtNLM"/>
    </source>
</evidence>